<proteinExistence type="predicted"/>
<evidence type="ECO:0000313" key="3">
    <source>
        <dbReference type="EMBL" id="TPW34494.1"/>
    </source>
</evidence>
<feature type="transmembrane region" description="Helical" evidence="2">
    <location>
        <begin position="119"/>
        <end position="140"/>
    </location>
</feature>
<reference evidence="3 4" key="1">
    <citation type="submission" date="2019-03" db="EMBL/GenBank/DDBJ databases">
        <title>The complete genome sequence of Neokomagataea sp. Jb2 NBRC113641.</title>
        <authorList>
            <person name="Chua K.-O."/>
            <person name="Chan K.-G."/>
            <person name="See-Too W.-S."/>
        </authorList>
    </citation>
    <scope>NUCLEOTIDE SEQUENCE [LARGE SCALE GENOMIC DNA]</scope>
    <source>
        <strain evidence="3 4">Jb2</strain>
    </source>
</reference>
<name>A0A506UMB6_9PROT</name>
<keyword evidence="4" id="KW-1185">Reference proteome</keyword>
<feature type="compositionally biased region" description="Low complexity" evidence="1">
    <location>
        <begin position="41"/>
        <end position="57"/>
    </location>
</feature>
<keyword evidence="2" id="KW-0472">Membrane</keyword>
<protein>
    <submittedName>
        <fullName evidence="3">DUF2721 domain-containing protein</fullName>
    </submittedName>
</protein>
<feature type="region of interest" description="Disordered" evidence="1">
    <location>
        <begin position="41"/>
        <end position="65"/>
    </location>
</feature>
<feature type="transmembrane region" description="Helical" evidence="2">
    <location>
        <begin position="82"/>
        <end position="107"/>
    </location>
</feature>
<comment type="caution">
    <text evidence="3">The sequence shown here is derived from an EMBL/GenBank/DDBJ whole genome shotgun (WGS) entry which is preliminary data.</text>
</comment>
<dbReference type="Proteomes" id="UP000315037">
    <property type="component" value="Unassembled WGS sequence"/>
</dbReference>
<keyword evidence="2" id="KW-0812">Transmembrane</keyword>
<dbReference type="AlphaFoldDB" id="A0A506UMB6"/>
<evidence type="ECO:0000256" key="2">
    <source>
        <dbReference type="SAM" id="Phobius"/>
    </source>
</evidence>
<organism evidence="3 4">
    <name type="scientific">Oecophyllibacter saccharovorans</name>
    <dbReference type="NCBI Taxonomy" id="2558360"/>
    <lineage>
        <taxon>Bacteria</taxon>
        <taxon>Pseudomonadati</taxon>
        <taxon>Pseudomonadota</taxon>
        <taxon>Alphaproteobacteria</taxon>
        <taxon>Acetobacterales</taxon>
        <taxon>Acetobacteraceae</taxon>
        <taxon>Oecophyllibacter</taxon>
    </lineage>
</organism>
<feature type="region of interest" description="Disordered" evidence="1">
    <location>
        <begin position="168"/>
        <end position="188"/>
    </location>
</feature>
<dbReference type="EMBL" id="SORZ01000002">
    <property type="protein sequence ID" value="TPW34494.1"/>
    <property type="molecule type" value="Genomic_DNA"/>
</dbReference>
<feature type="compositionally biased region" description="Basic and acidic residues" evidence="1">
    <location>
        <begin position="176"/>
        <end position="188"/>
    </location>
</feature>
<evidence type="ECO:0000256" key="1">
    <source>
        <dbReference type="SAM" id="MobiDB-lite"/>
    </source>
</evidence>
<accession>A0A506UMB6</accession>
<gene>
    <name evidence="3" type="ORF">E3202_04860</name>
</gene>
<dbReference type="Pfam" id="PF11026">
    <property type="entry name" value="DUF2721"/>
    <property type="match status" value="1"/>
</dbReference>
<dbReference type="InterPro" id="IPR021279">
    <property type="entry name" value="DUF2721"/>
</dbReference>
<sequence length="188" mass="20210">MALTPVFMLSGIGTLINIFNTRLARVSDHLEDVNKRLAALAAPPPAASDSSSGSDAAKQPANDPYYTPERLRLHQARLRTRIFTLDLAIIFCALGGAFTCGAAMALFLGTLRDSTTSLWMLAMFGAALASTVAGLMSFLADTLLSWHGLRREDQLTLLSSLHVPAVRHAGRPNLGKPEKKADQETSPH</sequence>
<keyword evidence="2" id="KW-1133">Transmembrane helix</keyword>
<evidence type="ECO:0000313" key="4">
    <source>
        <dbReference type="Proteomes" id="UP000315037"/>
    </source>
</evidence>